<name>A0A0K1PLA6_9BACT</name>
<accession>A0A0K1PLA6</accession>
<reference evidence="1 2" key="1">
    <citation type="submission" date="2015-08" db="EMBL/GenBank/DDBJ databases">
        <authorList>
            <person name="Babu N.S."/>
            <person name="Beckwith C.J."/>
            <person name="Beseler K.G."/>
            <person name="Brison A."/>
            <person name="Carone J.V."/>
            <person name="Caskin T.P."/>
            <person name="Diamond M."/>
            <person name="Durham M.E."/>
            <person name="Foxe J.M."/>
            <person name="Go M."/>
            <person name="Henderson B.A."/>
            <person name="Jones I.B."/>
            <person name="McGettigan J.A."/>
            <person name="Micheletti S.J."/>
            <person name="Nasrallah M.E."/>
            <person name="Ortiz D."/>
            <person name="Piller C.R."/>
            <person name="Privatt S.R."/>
            <person name="Schneider S.L."/>
            <person name="Sharp S."/>
            <person name="Smith T.C."/>
            <person name="Stanton J.D."/>
            <person name="Ullery H.E."/>
            <person name="Wilson R.J."/>
            <person name="Serrano M.G."/>
            <person name="Buck G."/>
            <person name="Lee V."/>
            <person name="Wang Y."/>
            <person name="Carvalho R."/>
            <person name="Voegtly L."/>
            <person name="Shi R."/>
            <person name="Duckworth R."/>
            <person name="Johnson A."/>
            <person name="Loviza R."/>
            <person name="Walstead R."/>
            <person name="Shah Z."/>
            <person name="Kiflezghi M."/>
            <person name="Wade K."/>
            <person name="Ball S.L."/>
            <person name="Bradley K.W."/>
            <person name="Asai D.J."/>
            <person name="Bowman C.A."/>
            <person name="Russell D.A."/>
            <person name="Pope W.H."/>
            <person name="Jacobs-Sera D."/>
            <person name="Hendrix R.W."/>
            <person name="Hatfull G.F."/>
        </authorList>
    </citation>
    <scope>NUCLEOTIDE SEQUENCE [LARGE SCALE GENOMIC DNA]</scope>
    <source>
        <strain evidence="1 2">DSM 27648</strain>
    </source>
</reference>
<organism evidence="1 2">
    <name type="scientific">Labilithrix luteola</name>
    <dbReference type="NCBI Taxonomy" id="1391654"/>
    <lineage>
        <taxon>Bacteria</taxon>
        <taxon>Pseudomonadati</taxon>
        <taxon>Myxococcota</taxon>
        <taxon>Polyangia</taxon>
        <taxon>Polyangiales</taxon>
        <taxon>Labilitrichaceae</taxon>
        <taxon>Labilithrix</taxon>
    </lineage>
</organism>
<dbReference type="EMBL" id="CP012333">
    <property type="protein sequence ID" value="AKU93899.1"/>
    <property type="molecule type" value="Genomic_DNA"/>
</dbReference>
<evidence type="ECO:0000313" key="2">
    <source>
        <dbReference type="Proteomes" id="UP000064967"/>
    </source>
</evidence>
<sequence>MSFAWLSRPPFLHGRASHAPHRLVLIGAERLRVISRAS</sequence>
<evidence type="ECO:0000313" key="1">
    <source>
        <dbReference type="EMBL" id="AKU93899.1"/>
    </source>
</evidence>
<gene>
    <name evidence="1" type="ORF">AKJ09_00563</name>
</gene>
<proteinExistence type="predicted"/>
<keyword evidence="2" id="KW-1185">Reference proteome</keyword>
<protein>
    <submittedName>
        <fullName evidence="1">Uncharacterized protein</fullName>
    </submittedName>
</protein>
<dbReference type="AlphaFoldDB" id="A0A0K1PLA6"/>
<dbReference type="KEGG" id="llu:AKJ09_00563"/>
<dbReference type="Proteomes" id="UP000064967">
    <property type="component" value="Chromosome"/>
</dbReference>